<keyword evidence="1" id="KW-0812">Transmembrane</keyword>
<sequence>MILTKTRVIACIYSVYTLIYCLRLYLYNGQLKQLEKQGYNIFYLLSANHYAAIIYFLEAIVLCVVAIFIEFFLFKSFGEINGDKEFLINIATILIIFILVVLTIKLITIPILRLICKAVFIGGTAVAFMFLMDSES</sequence>
<organism evidence="3">
    <name type="scientific">Ligilactobacillus agilis</name>
    <dbReference type="NCBI Taxonomy" id="1601"/>
    <lineage>
        <taxon>Bacteria</taxon>
        <taxon>Bacillati</taxon>
        <taxon>Bacillota</taxon>
        <taxon>Bacilli</taxon>
        <taxon>Lactobacillales</taxon>
        <taxon>Lactobacillaceae</taxon>
        <taxon>Ligilactobacillus</taxon>
    </lineage>
</organism>
<dbReference type="EMBL" id="BLAP01000026">
    <property type="protein sequence ID" value="GET11984.1"/>
    <property type="molecule type" value="Genomic_DNA"/>
</dbReference>
<dbReference type="EMBL" id="BLAN01000004">
    <property type="protein sequence ID" value="GET07461.1"/>
    <property type="molecule type" value="Genomic_DNA"/>
</dbReference>
<gene>
    <name evidence="3" type="ORF">SN811_04840</name>
    <name evidence="2" type="ORF">SY111_00850</name>
</gene>
<feature type="transmembrane region" description="Helical" evidence="1">
    <location>
        <begin position="86"/>
        <end position="107"/>
    </location>
</feature>
<dbReference type="Proteomes" id="UP000494160">
    <property type="component" value="Unassembled WGS sequence"/>
</dbReference>
<dbReference type="Proteomes" id="UP000494178">
    <property type="component" value="Unassembled WGS sequence"/>
</dbReference>
<feature type="transmembrane region" description="Helical" evidence="1">
    <location>
        <begin position="47"/>
        <end position="74"/>
    </location>
</feature>
<evidence type="ECO:0000313" key="2">
    <source>
        <dbReference type="EMBL" id="GET07461.1"/>
    </source>
</evidence>
<keyword evidence="1" id="KW-1133">Transmembrane helix</keyword>
<reference evidence="2" key="2">
    <citation type="submission" date="2019-10" db="EMBL/GenBank/DDBJ databases">
        <title>Lactobacillus agilis SY111 Whole Genome Sequencing Project.</title>
        <authorList>
            <person name="Suzuki S."/>
            <person name="Endo A."/>
            <person name="Maeno S."/>
            <person name="Shiwa Y."/>
            <person name="Matsutani M."/>
            <person name="Kajikawa A."/>
        </authorList>
    </citation>
    <scope>NUCLEOTIDE SEQUENCE</scope>
    <source>
        <strain evidence="2">SY111</strain>
    </source>
</reference>
<accession>A0A6F9Y0Z8</accession>
<dbReference type="AlphaFoldDB" id="A0A6F9Y0Z8"/>
<reference evidence="3" key="1">
    <citation type="submission" date="2019-10" db="EMBL/GenBank/DDBJ databases">
        <title>Lactobacillus agilis SN811 Whole Genome Sequencing Project.</title>
        <authorList>
            <person name="Suzuki S."/>
            <person name="Endo A."/>
            <person name="Maeno S."/>
            <person name="Shiwa Y."/>
            <person name="Matsutani M."/>
            <person name="Kajikawa A."/>
        </authorList>
    </citation>
    <scope>NUCLEOTIDE SEQUENCE</scope>
    <source>
        <strain evidence="3">SN811</strain>
    </source>
</reference>
<evidence type="ECO:0000256" key="1">
    <source>
        <dbReference type="SAM" id="Phobius"/>
    </source>
</evidence>
<feature type="transmembrane region" description="Helical" evidence="1">
    <location>
        <begin position="114"/>
        <end position="132"/>
    </location>
</feature>
<proteinExistence type="predicted"/>
<comment type="caution">
    <text evidence="3">The sequence shown here is derived from an EMBL/GenBank/DDBJ whole genome shotgun (WGS) entry which is preliminary data.</text>
</comment>
<name>A0A6F9Y0Z8_9LACO</name>
<keyword evidence="1" id="KW-0472">Membrane</keyword>
<feature type="transmembrane region" description="Helical" evidence="1">
    <location>
        <begin position="6"/>
        <end position="26"/>
    </location>
</feature>
<evidence type="ECO:0000313" key="3">
    <source>
        <dbReference type="EMBL" id="GET11984.1"/>
    </source>
</evidence>
<dbReference type="RefSeq" id="WP_172583979.1">
    <property type="nucleotide sequence ID" value="NZ_BLAM01000011.1"/>
</dbReference>
<protein>
    <submittedName>
        <fullName evidence="3">Uncharacterized protein</fullName>
    </submittedName>
</protein>